<dbReference type="EMBL" id="FOSH01000002">
    <property type="protein sequence ID" value="SFJ83589.1"/>
    <property type="molecule type" value="Genomic_DNA"/>
</dbReference>
<accession>A0A1I3ULI5</accession>
<feature type="transmembrane region" description="Helical" evidence="1">
    <location>
        <begin position="115"/>
        <end position="133"/>
    </location>
</feature>
<keyword evidence="1" id="KW-1133">Transmembrane helix</keyword>
<protein>
    <submittedName>
        <fullName evidence="2">Uncharacterized protein involved in response to NO</fullName>
    </submittedName>
</protein>
<dbReference type="OrthoDB" id="9770040at2"/>
<dbReference type="Proteomes" id="UP000198924">
    <property type="component" value="Unassembled WGS sequence"/>
</dbReference>
<feature type="transmembrane region" description="Helical" evidence="1">
    <location>
        <begin position="21"/>
        <end position="41"/>
    </location>
</feature>
<dbReference type="STRING" id="45496.SAMN04488079_1027"/>
<feature type="transmembrane region" description="Helical" evidence="1">
    <location>
        <begin position="90"/>
        <end position="109"/>
    </location>
</feature>
<keyword evidence="1" id="KW-0472">Membrane</keyword>
<feature type="transmembrane region" description="Helical" evidence="1">
    <location>
        <begin position="145"/>
        <end position="165"/>
    </location>
</feature>
<sequence>MSIKSCRAFFSLPVFDLAFRPLFLLASLFGIIALLYWGGIWNGWVNSSHALPAALWHGHEMMFGFVGAVLVGFLLTAVQTWTGLRSIHGLQCALLVGCWLVGRIAMWPGVGLPSWLVILLDSSFFIYAGLFLAKLIYQKKQARNYYAVVVLLLLIFTNIYFHLSSLAQQFETASNSLYSAVFLITLMMAVIGGRIIPMFTANATQIQARPRLLWLDRAALFSVWLIVAVFFLQLQNWIPAGVLAVMLVIAACLTAIRCACWRFFTTLSHPLLWSLHLSYWCIPLGLCLLSYHYAGGDVSMNDALHALTVGGMGGLILSMISRVSLGHTGRPIIASSKIKVAFICVLIAGFVRTLMFSVFSASLLSLWLSTLLWVLAYSIFLYQYTPILFAERVGRD</sequence>
<feature type="transmembrane region" description="Helical" evidence="1">
    <location>
        <begin position="303"/>
        <end position="320"/>
    </location>
</feature>
<gene>
    <name evidence="2" type="ORF">SAMN04488079_1027</name>
</gene>
<proteinExistence type="predicted"/>
<feature type="transmembrane region" description="Helical" evidence="1">
    <location>
        <begin position="212"/>
        <end position="231"/>
    </location>
</feature>
<feature type="transmembrane region" description="Helical" evidence="1">
    <location>
        <begin position="61"/>
        <end position="78"/>
    </location>
</feature>
<dbReference type="Pfam" id="PF05940">
    <property type="entry name" value="NnrS"/>
    <property type="match status" value="1"/>
</dbReference>
<evidence type="ECO:0000313" key="3">
    <source>
        <dbReference type="Proteomes" id="UP000198924"/>
    </source>
</evidence>
<evidence type="ECO:0000256" key="1">
    <source>
        <dbReference type="SAM" id="Phobius"/>
    </source>
</evidence>
<feature type="transmembrane region" description="Helical" evidence="1">
    <location>
        <begin position="237"/>
        <end position="259"/>
    </location>
</feature>
<dbReference type="AlphaFoldDB" id="A0A1I3ULI5"/>
<dbReference type="InterPro" id="IPR010266">
    <property type="entry name" value="NnrS"/>
</dbReference>
<keyword evidence="3" id="KW-1185">Reference proteome</keyword>
<reference evidence="3" key="1">
    <citation type="submission" date="2016-10" db="EMBL/GenBank/DDBJ databases">
        <authorList>
            <person name="Varghese N."/>
            <person name="Submissions S."/>
        </authorList>
    </citation>
    <scope>NUCLEOTIDE SEQUENCE [LARGE SCALE GENOMIC DNA]</scope>
    <source>
        <strain evidence="3">DSM 11578</strain>
    </source>
</reference>
<name>A0A1I3ULI5_9GAMM</name>
<organism evidence="2 3">
    <name type="scientific">Methylophaga sulfidovorans</name>
    <dbReference type="NCBI Taxonomy" id="45496"/>
    <lineage>
        <taxon>Bacteria</taxon>
        <taxon>Pseudomonadati</taxon>
        <taxon>Pseudomonadota</taxon>
        <taxon>Gammaproteobacteria</taxon>
        <taxon>Thiotrichales</taxon>
        <taxon>Piscirickettsiaceae</taxon>
        <taxon>Methylophaga</taxon>
    </lineage>
</organism>
<feature type="transmembrane region" description="Helical" evidence="1">
    <location>
        <begin position="370"/>
        <end position="390"/>
    </location>
</feature>
<feature type="transmembrane region" description="Helical" evidence="1">
    <location>
        <begin position="271"/>
        <end position="291"/>
    </location>
</feature>
<keyword evidence="1" id="KW-0812">Transmembrane</keyword>
<feature type="transmembrane region" description="Helical" evidence="1">
    <location>
        <begin position="340"/>
        <end position="364"/>
    </location>
</feature>
<evidence type="ECO:0000313" key="2">
    <source>
        <dbReference type="EMBL" id="SFJ83589.1"/>
    </source>
</evidence>
<dbReference type="RefSeq" id="WP_091711409.1">
    <property type="nucleotide sequence ID" value="NZ_FOSH01000002.1"/>
</dbReference>
<feature type="transmembrane region" description="Helical" evidence="1">
    <location>
        <begin position="177"/>
        <end position="200"/>
    </location>
</feature>